<sequence>MSDRGLLVEIFRRIHGLGGCDASESFSRGWDAAVASCEDVLTELAGITCDDLDGGGSDG</sequence>
<dbReference type="Proteomes" id="UP000236311">
    <property type="component" value="Unassembled WGS sequence"/>
</dbReference>
<dbReference type="AlphaFoldDB" id="A0A2K4ZFI9"/>
<organism evidence="1 2">
    <name type="scientific">Acetatifactor muris</name>
    <dbReference type="NCBI Taxonomy" id="879566"/>
    <lineage>
        <taxon>Bacteria</taxon>
        <taxon>Bacillati</taxon>
        <taxon>Bacillota</taxon>
        <taxon>Clostridia</taxon>
        <taxon>Lachnospirales</taxon>
        <taxon>Lachnospiraceae</taxon>
        <taxon>Acetatifactor</taxon>
    </lineage>
</organism>
<protein>
    <submittedName>
        <fullName evidence="1">Uncharacterized protein</fullName>
    </submittedName>
</protein>
<name>A0A2K4ZFI9_9FIRM</name>
<evidence type="ECO:0000313" key="2">
    <source>
        <dbReference type="Proteomes" id="UP000236311"/>
    </source>
</evidence>
<dbReference type="RefSeq" id="WP_103239355.1">
    <property type="nucleotide sequence ID" value="NZ_JANJZD010000009.1"/>
</dbReference>
<proteinExistence type="predicted"/>
<evidence type="ECO:0000313" key="1">
    <source>
        <dbReference type="EMBL" id="SOY29237.1"/>
    </source>
</evidence>
<keyword evidence="2" id="KW-1185">Reference proteome</keyword>
<dbReference type="EMBL" id="OFSM01000009">
    <property type="protein sequence ID" value="SOY29237.1"/>
    <property type="molecule type" value="Genomic_DNA"/>
</dbReference>
<reference evidence="1 2" key="1">
    <citation type="submission" date="2018-01" db="EMBL/GenBank/DDBJ databases">
        <authorList>
            <person name="Gaut B.S."/>
            <person name="Morton B.R."/>
            <person name="Clegg M.T."/>
            <person name="Duvall M.R."/>
        </authorList>
    </citation>
    <scope>NUCLEOTIDE SEQUENCE [LARGE SCALE GENOMIC DNA]</scope>
    <source>
        <strain evidence="1">GP69</strain>
    </source>
</reference>
<accession>A0A2K4ZFI9</accession>
<gene>
    <name evidence="1" type="ORF">AMURIS_01952</name>
</gene>
<dbReference type="OrthoDB" id="2053502at2"/>